<protein>
    <recommendedName>
        <fullName evidence="5">PDZ domain-containing protein</fullName>
    </recommendedName>
</protein>
<proteinExistence type="predicted"/>
<dbReference type="SUPFAM" id="SSF50156">
    <property type="entry name" value="PDZ domain-like"/>
    <property type="match status" value="1"/>
</dbReference>
<dbReference type="AlphaFoldDB" id="A0ABD3M5L6"/>
<evidence type="ECO:0008006" key="5">
    <source>
        <dbReference type="Google" id="ProtNLM"/>
    </source>
</evidence>
<feature type="region of interest" description="Disordered" evidence="1">
    <location>
        <begin position="1"/>
        <end position="21"/>
    </location>
</feature>
<evidence type="ECO:0000256" key="1">
    <source>
        <dbReference type="SAM" id="MobiDB-lite"/>
    </source>
</evidence>
<name>A0ABD3M5L6_9STRA</name>
<comment type="caution">
    <text evidence="3">The sequence shown here is derived from an EMBL/GenBank/DDBJ whole genome shotgun (WGS) entry which is preliminary data.</text>
</comment>
<evidence type="ECO:0000256" key="2">
    <source>
        <dbReference type="SAM" id="Phobius"/>
    </source>
</evidence>
<accession>A0ABD3M5L6</accession>
<sequence length="763" mass="81202">MKRILSSSAVMNNDASSSSSNNRLSILSTLLLLSSRFYTSSACKFSFSIGCEGSFPYTATNTVTLTAFGEAEVIYHWTKENTSSGTVSLNGQETLDTASFNFEEPGGYFIGATVVWGDGTGCEGTQSDDFSFISFTGNSCDVIDETEPPQSLLENGMTYEPGVQDGGSNAPTSMESQVESTDPPSKLPTTPSPTARKVTRTPTRRPTTSTPTLRPVFVPDTNTAAPSDKGTENLFPPPSSNAPSSDSPTVDPPLQSTYPPTSPPFTDVIECGDNICDPSEDVIVCSLDCKSLELKSPDNSNDVAIISQTGVYFQMISERDIILTGMEIFPGNKEAGFENGVTVYARRGDVGYDTLMSNTENEIYSTNNALSGSAETGGTKVKVNLPMHEKVLTSVYIVAGSGGVECLTRIGEGNVDDDFLSIRGGEGVENDKTTQIQFKGSLRYDVVESLTPYPTMAPNADNTSGPTYTFSPTMVGGEIGGDGLNPDSVTVDKSESTNNSQTIIAAGASAGVCVAILTLAIGMFFVRKKRRENFQQSKTSTQDMTPDRVGLEIETQSETLYQQNQPQSYFGTIHKKEGEVDDISTLGDPYMGDAVNARMDADNTVGESMVSNQQQLYIYGVGKPGANVGTASRMGESTVFSGSKVMMFGDDTALEDIYQTPTPNGDSTLDLITVIAPAGPLGIVLDNPHGALPYIYAIKETSSLNGRVRVGDLLLSVDEVDCRGMSSHTITRFLGSRAANPERKLVLARGTGMDHDGSTASAV</sequence>
<keyword evidence="2" id="KW-1133">Transmembrane helix</keyword>
<dbReference type="InterPro" id="IPR036034">
    <property type="entry name" value="PDZ_sf"/>
</dbReference>
<feature type="compositionally biased region" description="Low complexity" evidence="1">
    <location>
        <begin position="204"/>
        <end position="215"/>
    </location>
</feature>
<feature type="region of interest" description="Disordered" evidence="1">
    <location>
        <begin position="145"/>
        <end position="263"/>
    </location>
</feature>
<gene>
    <name evidence="3" type="ORF">ACHAWU_001401</name>
</gene>
<feature type="compositionally biased region" description="Polar residues" evidence="1">
    <location>
        <begin position="166"/>
        <end position="179"/>
    </location>
</feature>
<evidence type="ECO:0000313" key="3">
    <source>
        <dbReference type="EMBL" id="KAL3758009.1"/>
    </source>
</evidence>
<keyword evidence="2" id="KW-0472">Membrane</keyword>
<dbReference type="Proteomes" id="UP001530293">
    <property type="component" value="Unassembled WGS sequence"/>
</dbReference>
<reference evidence="3 4" key="1">
    <citation type="submission" date="2024-10" db="EMBL/GenBank/DDBJ databases">
        <title>Updated reference genomes for cyclostephanoid diatoms.</title>
        <authorList>
            <person name="Roberts W.R."/>
            <person name="Alverson A.J."/>
        </authorList>
    </citation>
    <scope>NUCLEOTIDE SEQUENCE [LARGE SCALE GENOMIC DNA]</scope>
    <source>
        <strain evidence="3 4">AJA232-27</strain>
    </source>
</reference>
<keyword evidence="4" id="KW-1185">Reference proteome</keyword>
<dbReference type="EMBL" id="JALLBG020000244">
    <property type="protein sequence ID" value="KAL3758009.1"/>
    <property type="molecule type" value="Genomic_DNA"/>
</dbReference>
<organism evidence="3 4">
    <name type="scientific">Discostella pseudostelligera</name>
    <dbReference type="NCBI Taxonomy" id="259834"/>
    <lineage>
        <taxon>Eukaryota</taxon>
        <taxon>Sar</taxon>
        <taxon>Stramenopiles</taxon>
        <taxon>Ochrophyta</taxon>
        <taxon>Bacillariophyta</taxon>
        <taxon>Coscinodiscophyceae</taxon>
        <taxon>Thalassiosirophycidae</taxon>
        <taxon>Stephanodiscales</taxon>
        <taxon>Stephanodiscaceae</taxon>
        <taxon>Discostella</taxon>
    </lineage>
</organism>
<keyword evidence="2" id="KW-0812">Transmembrane</keyword>
<dbReference type="PANTHER" id="PTHR38909">
    <property type="entry name" value="G PROTEIN GAMMA DOMAIN-CONTAINING PROTEIN"/>
    <property type="match status" value="1"/>
</dbReference>
<feature type="transmembrane region" description="Helical" evidence="2">
    <location>
        <begin position="503"/>
        <end position="526"/>
    </location>
</feature>
<feature type="compositionally biased region" description="Low complexity" evidence="1">
    <location>
        <begin position="180"/>
        <end position="196"/>
    </location>
</feature>
<dbReference type="PANTHER" id="PTHR38909:SF1">
    <property type="entry name" value="G PROTEIN GAMMA DOMAIN-CONTAINING PROTEIN"/>
    <property type="match status" value="1"/>
</dbReference>
<evidence type="ECO:0000313" key="4">
    <source>
        <dbReference type="Proteomes" id="UP001530293"/>
    </source>
</evidence>